<dbReference type="Proteomes" id="UP000016307">
    <property type="component" value="Unassembled WGS sequence"/>
</dbReference>
<name>U1FDW4_9ACTN</name>
<evidence type="ECO:0000313" key="1">
    <source>
        <dbReference type="EMBL" id="ERF57386.1"/>
    </source>
</evidence>
<evidence type="ECO:0000313" key="3">
    <source>
        <dbReference type="Proteomes" id="UP000016307"/>
    </source>
</evidence>
<dbReference type="EMBL" id="JNBU01000068">
    <property type="protein sequence ID" value="OCT41933.1"/>
    <property type="molecule type" value="Genomic_DNA"/>
</dbReference>
<reference evidence="2 4" key="2">
    <citation type="submission" date="2014-05" db="EMBL/GenBank/DDBJ databases">
        <authorList>
            <person name="Jahns A.C."/>
            <person name="Eilers H."/>
            <person name="Alexeyev O.A."/>
        </authorList>
    </citation>
    <scope>NUCLEOTIDE SEQUENCE [LARGE SCALE GENOMIC DNA]</scope>
    <source>
        <strain evidence="2 4">DSM 20700</strain>
    </source>
</reference>
<keyword evidence="3" id="KW-1185">Reference proteome</keyword>
<dbReference type="EMBL" id="AOSS01000101">
    <property type="protein sequence ID" value="ERF57386.1"/>
    <property type="molecule type" value="Genomic_DNA"/>
</dbReference>
<dbReference type="AlphaFoldDB" id="U1FDW4"/>
<comment type="caution">
    <text evidence="1">The sequence shown here is derived from an EMBL/GenBank/DDBJ whole genome shotgun (WGS) entry which is preliminary data.</text>
</comment>
<organism evidence="1 3">
    <name type="scientific">Cutibacterium granulosum DSM 20700</name>
    <dbReference type="NCBI Taxonomy" id="1160719"/>
    <lineage>
        <taxon>Bacteria</taxon>
        <taxon>Bacillati</taxon>
        <taxon>Actinomycetota</taxon>
        <taxon>Actinomycetes</taxon>
        <taxon>Propionibacteriales</taxon>
        <taxon>Propionibacteriaceae</taxon>
        <taxon>Cutibacterium</taxon>
    </lineage>
</organism>
<evidence type="ECO:0000313" key="4">
    <source>
        <dbReference type="Proteomes" id="UP000094467"/>
    </source>
</evidence>
<gene>
    <name evidence="1" type="ORF">H641_03195</name>
    <name evidence="2" type="ORF">L860_13580</name>
</gene>
<reference evidence="1 3" key="1">
    <citation type="journal article" date="2013" name="BMC Genomics">
        <title>Comparative genomics reveals distinct host-interacting traits of three major human-associated propionibacteria.</title>
        <authorList>
            <person name="Mak T.N."/>
            <person name="Schmid M."/>
            <person name="Brzuszkiewicz E."/>
            <person name="Zeng G."/>
            <person name="Meyer R."/>
            <person name="Sfanos K.S."/>
            <person name="Brinkmann V."/>
            <person name="Meyer T.F."/>
            <person name="Bruggemann H."/>
        </authorList>
    </citation>
    <scope>NUCLEOTIDE SEQUENCE [LARGE SCALE GENOMIC DNA]</scope>
    <source>
        <strain evidence="1 3">DSM 20700</strain>
    </source>
</reference>
<sequence length="256" mass="28626">MSTDRKEDYGVTAALANLMDGGQLSFEVIRPDDTDSPIARKAISQYLANAQKQAANLKESIPRYTPPDIFRGREDFDDPRRQAVHLVCNKCKGTYFGDAGGIDLNLEDQWAVIKTAPNIWVITGEDGRPSLAPMVVLADAEDAVMVDEWLVEIKEHLPTTRGGHSTSDVKLYNGGPVSSVAWWDWSAIREAKQNGRLHGYYKHVCLGCGFTFNMKADRFAYLVELVASNGIYEVSLQGLRNAWNKPKRKFRPVLYS</sequence>
<evidence type="ECO:0000313" key="2">
    <source>
        <dbReference type="EMBL" id="OCT41933.1"/>
    </source>
</evidence>
<dbReference type="RefSeq" id="WP_021103657.1">
    <property type="nucleotide sequence ID" value="NZ_AOSS01000101.1"/>
</dbReference>
<accession>U1FDW4</accession>
<proteinExistence type="predicted"/>
<protein>
    <submittedName>
        <fullName evidence="1">Uncharacterized protein</fullName>
    </submittedName>
</protein>